<proteinExistence type="predicted"/>
<dbReference type="PRINTS" id="PR00633">
    <property type="entry name" value="RCCNDNSATION"/>
</dbReference>
<dbReference type="GO" id="GO:0007411">
    <property type="term" value="P:axon guidance"/>
    <property type="evidence" value="ECO:0007669"/>
    <property type="project" value="TreeGrafter"/>
</dbReference>
<keyword evidence="2" id="KW-1185">Reference proteome</keyword>
<dbReference type="Proteomes" id="UP001153714">
    <property type="component" value="Chromosome 1"/>
</dbReference>
<protein>
    <submittedName>
        <fullName evidence="1">Uncharacterized protein</fullName>
    </submittedName>
</protein>
<evidence type="ECO:0000313" key="2">
    <source>
        <dbReference type="Proteomes" id="UP001153714"/>
    </source>
</evidence>
<dbReference type="GO" id="GO:0061630">
    <property type="term" value="F:ubiquitin protein ligase activity"/>
    <property type="evidence" value="ECO:0007669"/>
    <property type="project" value="TreeGrafter"/>
</dbReference>
<organism evidence="1 2">
    <name type="scientific">Diatraea saccharalis</name>
    <name type="common">sugarcane borer</name>
    <dbReference type="NCBI Taxonomy" id="40085"/>
    <lineage>
        <taxon>Eukaryota</taxon>
        <taxon>Metazoa</taxon>
        <taxon>Ecdysozoa</taxon>
        <taxon>Arthropoda</taxon>
        <taxon>Hexapoda</taxon>
        <taxon>Insecta</taxon>
        <taxon>Pterygota</taxon>
        <taxon>Neoptera</taxon>
        <taxon>Endopterygota</taxon>
        <taxon>Lepidoptera</taxon>
        <taxon>Glossata</taxon>
        <taxon>Ditrysia</taxon>
        <taxon>Pyraloidea</taxon>
        <taxon>Crambidae</taxon>
        <taxon>Crambinae</taxon>
        <taxon>Diatraea</taxon>
    </lineage>
</organism>
<reference evidence="1" key="2">
    <citation type="submission" date="2022-10" db="EMBL/GenBank/DDBJ databases">
        <authorList>
            <consortium name="ENA_rothamsted_submissions"/>
            <consortium name="culmorum"/>
            <person name="King R."/>
        </authorList>
    </citation>
    <scope>NUCLEOTIDE SEQUENCE</scope>
</reference>
<dbReference type="Pfam" id="PF13540">
    <property type="entry name" value="RCC1_2"/>
    <property type="match status" value="1"/>
</dbReference>
<dbReference type="Gene3D" id="2.130.10.30">
    <property type="entry name" value="Regulator of chromosome condensation 1/beta-lactamase-inhibitor protein II"/>
    <property type="match status" value="1"/>
</dbReference>
<accession>A0A9N9N380</accession>
<name>A0A9N9N380_9NEOP</name>
<dbReference type="InterPro" id="IPR000408">
    <property type="entry name" value="Reg_chr_condens"/>
</dbReference>
<evidence type="ECO:0000313" key="1">
    <source>
        <dbReference type="EMBL" id="CAG9782004.1"/>
    </source>
</evidence>
<dbReference type="InterPro" id="IPR009091">
    <property type="entry name" value="RCC1/BLIP-II"/>
</dbReference>
<dbReference type="EMBL" id="OU893332">
    <property type="protein sequence ID" value="CAG9782004.1"/>
    <property type="molecule type" value="Genomic_DNA"/>
</dbReference>
<gene>
    <name evidence="1" type="ORF">DIATSA_LOCUS303</name>
</gene>
<dbReference type="PANTHER" id="PTHR45943">
    <property type="entry name" value="E3 UBIQUITIN-PROTEIN LIGASE MYCBP2"/>
    <property type="match status" value="1"/>
</dbReference>
<dbReference type="GO" id="GO:0008582">
    <property type="term" value="P:regulation of synaptic assembly at neuromuscular junction"/>
    <property type="evidence" value="ECO:0007669"/>
    <property type="project" value="TreeGrafter"/>
</dbReference>
<dbReference type="SUPFAM" id="SSF50985">
    <property type="entry name" value="RCC1/BLIP-II"/>
    <property type="match status" value="1"/>
</dbReference>
<dbReference type="PANTHER" id="PTHR45943:SF1">
    <property type="entry name" value="E3 UBIQUITIN-PROTEIN LIGASE MYCBP2"/>
    <property type="match status" value="1"/>
</dbReference>
<dbReference type="GO" id="GO:0005886">
    <property type="term" value="C:plasma membrane"/>
    <property type="evidence" value="ECO:0007669"/>
    <property type="project" value="TreeGrafter"/>
</dbReference>
<dbReference type="AlphaFoldDB" id="A0A9N9N380"/>
<dbReference type="GO" id="GO:0005634">
    <property type="term" value="C:nucleus"/>
    <property type="evidence" value="ECO:0007669"/>
    <property type="project" value="TreeGrafter"/>
</dbReference>
<reference evidence="1" key="1">
    <citation type="submission" date="2021-12" db="EMBL/GenBank/DDBJ databases">
        <authorList>
            <person name="King R."/>
        </authorList>
    </citation>
    <scope>NUCLEOTIDE SEQUENCE</scope>
</reference>
<sequence length="621" mass="68489">MTQNCQLVRKVERKTQRKLSKKEKLRRLKATSALPTCYAPAILCNPSQFAVYATVRRLVLARWMHLPGASAEFSEDSDDDDANALVPINKLPKIPSNLTTLQRSVQSIMLGTPSRNQWLNYGVPHQSLVTSFPVDLPSQLTAGPSELVVRSLVSDGCYLYVYTSKGLLKIGSGYGSSIKQHVYLHKPDFFASDRHGWLGYCKNKLYVRIGRKKTEVYEIDKETLEVKGLVRLEPGQPAPIEPKSAVFTDGHQLGLIMLTNFDNLTIKMYDMDSPKERVEVNNSVTLTSHKYLNVHLLRRRTLVLGRAPFDDNLSRRAVELDAPVAMQLEDNEDDPLSSICTGQDFGLLTTNSGKVYYTGKGASLGYKSAAPPSGRWTLMKETLFIKNEAPNTKKCKVVQVAVGHEGMHAVMVLDNGSALFTGVARRGEDGDTSKHRRTPKATRPKKIFKAEGHHVVYAACNHGSTALVTRQGLLLMFGKDSQHCDSNGIVQGLRHERVIQVALGKAHTVVLTNFGQVYTFGINNKGQCGREFGYTKETAATGKTCAYVVVRTLGTLIIAACAHFAENVRDLRAHATVPLCRVVCPAKNVVAVRVTVDAVFAAYADDAQILLLLPDVNVLRI</sequence>
<dbReference type="OrthoDB" id="6050183at2759"/>